<feature type="compositionally biased region" description="Basic residues" evidence="1">
    <location>
        <begin position="21"/>
        <end position="32"/>
    </location>
</feature>
<protein>
    <submittedName>
        <fullName evidence="2">Uncharacterized protein</fullName>
    </submittedName>
</protein>
<accession>A0A830HV45</accession>
<feature type="region of interest" description="Disordered" evidence="1">
    <location>
        <begin position="1"/>
        <end position="40"/>
    </location>
</feature>
<evidence type="ECO:0000313" key="2">
    <source>
        <dbReference type="EMBL" id="GHP10623.1"/>
    </source>
</evidence>
<evidence type="ECO:0000313" key="3">
    <source>
        <dbReference type="Proteomes" id="UP000660262"/>
    </source>
</evidence>
<sequence>MASASDAEAKRPPWGDGPIPRRARNGARRKPRTPAPAERQPWYTASTLSMYVDDVDNFETKSSSMKRKACVDTPLWSLTVLGRALLLEKMHVRVVSADAARLSAGFSWSGSLPKGVGGVAPPLQV</sequence>
<comment type="caution">
    <text evidence="2">The sequence shown here is derived from an EMBL/GenBank/DDBJ whole genome shotgun (WGS) entry which is preliminary data.</text>
</comment>
<dbReference type="EMBL" id="BNJQ01000030">
    <property type="protein sequence ID" value="GHP10623.1"/>
    <property type="molecule type" value="Genomic_DNA"/>
</dbReference>
<evidence type="ECO:0000256" key="1">
    <source>
        <dbReference type="SAM" id="MobiDB-lite"/>
    </source>
</evidence>
<reference evidence="2" key="1">
    <citation type="submission" date="2020-10" db="EMBL/GenBank/DDBJ databases">
        <title>Unveiling of a novel bifunctional photoreceptor, Dualchrome1, isolated from a cosmopolitan green alga.</title>
        <authorList>
            <person name="Suzuki S."/>
            <person name="Kawachi M."/>
        </authorList>
    </citation>
    <scope>NUCLEOTIDE SEQUENCE</scope>
    <source>
        <strain evidence="2">NIES 2893</strain>
    </source>
</reference>
<proteinExistence type="predicted"/>
<organism evidence="2 3">
    <name type="scientific">Pycnococcus provasolii</name>
    <dbReference type="NCBI Taxonomy" id="41880"/>
    <lineage>
        <taxon>Eukaryota</taxon>
        <taxon>Viridiplantae</taxon>
        <taxon>Chlorophyta</taxon>
        <taxon>Pseudoscourfieldiophyceae</taxon>
        <taxon>Pseudoscourfieldiales</taxon>
        <taxon>Pycnococcaceae</taxon>
        <taxon>Pycnococcus</taxon>
    </lineage>
</organism>
<dbReference type="Proteomes" id="UP000660262">
    <property type="component" value="Unassembled WGS sequence"/>
</dbReference>
<gene>
    <name evidence="2" type="ORF">PPROV_000935400</name>
</gene>
<keyword evidence="3" id="KW-1185">Reference proteome</keyword>
<name>A0A830HV45_9CHLO</name>
<dbReference type="AlphaFoldDB" id="A0A830HV45"/>